<proteinExistence type="predicted"/>
<evidence type="ECO:0000313" key="2">
    <source>
        <dbReference type="Ensembl" id="ENSPCEP00000000611.1"/>
    </source>
</evidence>
<protein>
    <submittedName>
        <fullName evidence="2">Uncharacterized protein</fullName>
    </submittedName>
</protein>
<accession>A0A8C8R6A6</accession>
<evidence type="ECO:0000256" key="1">
    <source>
        <dbReference type="SAM" id="MobiDB-lite"/>
    </source>
</evidence>
<organism evidence="2 3">
    <name type="scientific">Pelusios castaneus</name>
    <name type="common">West African mud turtle</name>
    <dbReference type="NCBI Taxonomy" id="367368"/>
    <lineage>
        <taxon>Eukaryota</taxon>
        <taxon>Metazoa</taxon>
        <taxon>Chordata</taxon>
        <taxon>Craniata</taxon>
        <taxon>Vertebrata</taxon>
        <taxon>Euteleostomi</taxon>
        <taxon>Archelosauria</taxon>
        <taxon>Testudinata</taxon>
        <taxon>Testudines</taxon>
        <taxon>Pleurodira</taxon>
        <taxon>Pelomedusidae</taxon>
        <taxon>Pelusios</taxon>
    </lineage>
</organism>
<dbReference type="AlphaFoldDB" id="A0A8C8R6A6"/>
<name>A0A8C8R6A6_9SAUR</name>
<feature type="region of interest" description="Disordered" evidence="1">
    <location>
        <begin position="1"/>
        <end position="28"/>
    </location>
</feature>
<dbReference type="Proteomes" id="UP000694393">
    <property type="component" value="Unplaced"/>
</dbReference>
<dbReference type="SUPFAM" id="SSF47353">
    <property type="entry name" value="Retrovirus capsid dimerization domain-like"/>
    <property type="match status" value="1"/>
</dbReference>
<dbReference type="Ensembl" id="ENSPCET00000000628.1">
    <property type="protein sequence ID" value="ENSPCEP00000000611.1"/>
    <property type="gene ID" value="ENSPCEG00000000522.1"/>
</dbReference>
<reference evidence="2" key="1">
    <citation type="submission" date="2025-08" db="UniProtKB">
        <authorList>
            <consortium name="Ensembl"/>
        </authorList>
    </citation>
    <scope>IDENTIFICATION</scope>
</reference>
<feature type="region of interest" description="Disordered" evidence="1">
    <location>
        <begin position="101"/>
        <end position="136"/>
    </location>
</feature>
<keyword evidence="3" id="KW-1185">Reference proteome</keyword>
<evidence type="ECO:0000313" key="3">
    <source>
        <dbReference type="Proteomes" id="UP000694393"/>
    </source>
</evidence>
<reference evidence="2" key="2">
    <citation type="submission" date="2025-09" db="UniProtKB">
        <authorList>
            <consortium name="Ensembl"/>
        </authorList>
    </citation>
    <scope>IDENTIFICATION</scope>
</reference>
<sequence length="136" mass="14651">QAADPPTRGGECRQGPPESEGGDPMLPDQWATLLAPYLTGAPQTVKAAILDCLDISPETFCQRFRGKIYVPGTRPRAITQELKEVINQIVLEQFLHILPTAGRGGTLDAPNRGRPHRSPARLLPRPAGGPNPQSSL</sequence>